<evidence type="ECO:0000313" key="2">
    <source>
        <dbReference type="EMBL" id="EMP29047.1"/>
    </source>
</evidence>
<accession>M7BLH4</accession>
<gene>
    <name evidence="2" type="ORF">UY3_13878</name>
</gene>
<dbReference type="EMBL" id="KB559457">
    <property type="protein sequence ID" value="EMP29047.1"/>
    <property type="molecule type" value="Genomic_DNA"/>
</dbReference>
<organism evidence="2 3">
    <name type="scientific">Chelonia mydas</name>
    <name type="common">Green sea-turtle</name>
    <name type="synonym">Chelonia agassizi</name>
    <dbReference type="NCBI Taxonomy" id="8469"/>
    <lineage>
        <taxon>Eukaryota</taxon>
        <taxon>Metazoa</taxon>
        <taxon>Chordata</taxon>
        <taxon>Craniata</taxon>
        <taxon>Vertebrata</taxon>
        <taxon>Euteleostomi</taxon>
        <taxon>Archelosauria</taxon>
        <taxon>Testudinata</taxon>
        <taxon>Testudines</taxon>
        <taxon>Cryptodira</taxon>
        <taxon>Durocryptodira</taxon>
        <taxon>Americhelydia</taxon>
        <taxon>Chelonioidea</taxon>
        <taxon>Cheloniidae</taxon>
        <taxon>Chelonia</taxon>
    </lineage>
</organism>
<dbReference type="AlphaFoldDB" id="M7BLH4"/>
<evidence type="ECO:0000313" key="3">
    <source>
        <dbReference type="Proteomes" id="UP000031443"/>
    </source>
</evidence>
<reference evidence="3" key="1">
    <citation type="journal article" date="2013" name="Nat. Genet.">
        <title>The draft genomes of soft-shell turtle and green sea turtle yield insights into the development and evolution of the turtle-specific body plan.</title>
        <authorList>
            <person name="Wang Z."/>
            <person name="Pascual-Anaya J."/>
            <person name="Zadissa A."/>
            <person name="Li W."/>
            <person name="Niimura Y."/>
            <person name="Huang Z."/>
            <person name="Li C."/>
            <person name="White S."/>
            <person name="Xiong Z."/>
            <person name="Fang D."/>
            <person name="Wang B."/>
            <person name="Ming Y."/>
            <person name="Chen Y."/>
            <person name="Zheng Y."/>
            <person name="Kuraku S."/>
            <person name="Pignatelli M."/>
            <person name="Herrero J."/>
            <person name="Beal K."/>
            <person name="Nozawa M."/>
            <person name="Li Q."/>
            <person name="Wang J."/>
            <person name="Zhang H."/>
            <person name="Yu L."/>
            <person name="Shigenobu S."/>
            <person name="Wang J."/>
            <person name="Liu J."/>
            <person name="Flicek P."/>
            <person name="Searle S."/>
            <person name="Wang J."/>
            <person name="Kuratani S."/>
            <person name="Yin Y."/>
            <person name="Aken B."/>
            <person name="Zhang G."/>
            <person name="Irie N."/>
        </authorList>
    </citation>
    <scope>NUCLEOTIDE SEQUENCE [LARGE SCALE GENOMIC DNA]</scope>
</reference>
<proteinExistence type="predicted"/>
<dbReference type="Proteomes" id="UP000031443">
    <property type="component" value="Unassembled WGS sequence"/>
</dbReference>
<feature type="compositionally biased region" description="Basic and acidic residues" evidence="1">
    <location>
        <begin position="11"/>
        <end position="35"/>
    </location>
</feature>
<feature type="region of interest" description="Disordered" evidence="1">
    <location>
        <begin position="120"/>
        <end position="141"/>
    </location>
</feature>
<feature type="compositionally biased region" description="Basic residues" evidence="1">
    <location>
        <begin position="1"/>
        <end position="10"/>
    </location>
</feature>
<name>M7BLH4_CHEMY</name>
<feature type="region of interest" description="Disordered" evidence="1">
    <location>
        <begin position="1"/>
        <end position="85"/>
    </location>
</feature>
<feature type="compositionally biased region" description="Basic and acidic residues" evidence="1">
    <location>
        <begin position="47"/>
        <end position="85"/>
    </location>
</feature>
<protein>
    <submittedName>
        <fullName evidence="2">Uncharacterized protein</fullName>
    </submittedName>
</protein>
<sequence>MGGKLGKKGIRATEEIAEDRKDEGEVAEVTPKDTGEAQPAAGFTDLESGKESKIEDKESRGDSTECKESEASMDAKPEVQQHTEEELVASAACREADLPLPLEVTFAKGEESRDQIKAEERATSAAQGIKCGETPASGKIC</sequence>
<evidence type="ECO:0000256" key="1">
    <source>
        <dbReference type="SAM" id="MobiDB-lite"/>
    </source>
</evidence>
<keyword evidence="3" id="KW-1185">Reference proteome</keyword>